<evidence type="ECO:0000313" key="2">
    <source>
        <dbReference type="EMBL" id="RPA83740.1"/>
    </source>
</evidence>
<feature type="compositionally biased region" description="Acidic residues" evidence="1">
    <location>
        <begin position="160"/>
        <end position="178"/>
    </location>
</feature>
<sequence>MAAVTTRCSAAKRTKPSPRPPRNTKSASTLKTATSRQSPPRKSQPGMEGSEQEEKDEQEEDEEETPPATAPAKLRRGKVPGAQAFNDNDKSGLLDIVSELYNSRALVETRKVREPKYLKNQYYLLCRMRKPTGDPNRHPLVARAYQIEEEIESAASMGAIDDDPNDDNENYDWPESDNETTGIKPARTTAPKPASVTRLRTPGDIIKN</sequence>
<dbReference type="AlphaFoldDB" id="A0A3N4IHX2"/>
<feature type="compositionally biased region" description="Low complexity" evidence="1">
    <location>
        <begin position="24"/>
        <end position="35"/>
    </location>
</feature>
<proteinExistence type="predicted"/>
<feature type="compositionally biased region" description="Acidic residues" evidence="1">
    <location>
        <begin position="50"/>
        <end position="65"/>
    </location>
</feature>
<accession>A0A3N4IHX2</accession>
<gene>
    <name evidence="2" type="ORF">BJ508DRAFT_324099</name>
</gene>
<evidence type="ECO:0000313" key="3">
    <source>
        <dbReference type="Proteomes" id="UP000275078"/>
    </source>
</evidence>
<dbReference type="EMBL" id="ML119662">
    <property type="protein sequence ID" value="RPA83740.1"/>
    <property type="molecule type" value="Genomic_DNA"/>
</dbReference>
<dbReference type="STRING" id="1160509.A0A3N4IHX2"/>
<name>A0A3N4IHX2_ASCIM</name>
<feature type="region of interest" description="Disordered" evidence="1">
    <location>
        <begin position="1"/>
        <end position="89"/>
    </location>
</feature>
<organism evidence="2 3">
    <name type="scientific">Ascobolus immersus RN42</name>
    <dbReference type="NCBI Taxonomy" id="1160509"/>
    <lineage>
        <taxon>Eukaryota</taxon>
        <taxon>Fungi</taxon>
        <taxon>Dikarya</taxon>
        <taxon>Ascomycota</taxon>
        <taxon>Pezizomycotina</taxon>
        <taxon>Pezizomycetes</taxon>
        <taxon>Pezizales</taxon>
        <taxon>Ascobolaceae</taxon>
        <taxon>Ascobolus</taxon>
    </lineage>
</organism>
<dbReference type="Proteomes" id="UP000275078">
    <property type="component" value="Unassembled WGS sequence"/>
</dbReference>
<feature type="region of interest" description="Disordered" evidence="1">
    <location>
        <begin position="155"/>
        <end position="208"/>
    </location>
</feature>
<keyword evidence="3" id="KW-1185">Reference proteome</keyword>
<protein>
    <submittedName>
        <fullName evidence="2">Uncharacterized protein</fullName>
    </submittedName>
</protein>
<reference evidence="2 3" key="1">
    <citation type="journal article" date="2018" name="Nat. Ecol. Evol.">
        <title>Pezizomycetes genomes reveal the molecular basis of ectomycorrhizal truffle lifestyle.</title>
        <authorList>
            <person name="Murat C."/>
            <person name="Payen T."/>
            <person name="Noel B."/>
            <person name="Kuo A."/>
            <person name="Morin E."/>
            <person name="Chen J."/>
            <person name="Kohler A."/>
            <person name="Krizsan K."/>
            <person name="Balestrini R."/>
            <person name="Da Silva C."/>
            <person name="Montanini B."/>
            <person name="Hainaut M."/>
            <person name="Levati E."/>
            <person name="Barry K.W."/>
            <person name="Belfiori B."/>
            <person name="Cichocki N."/>
            <person name="Clum A."/>
            <person name="Dockter R.B."/>
            <person name="Fauchery L."/>
            <person name="Guy J."/>
            <person name="Iotti M."/>
            <person name="Le Tacon F."/>
            <person name="Lindquist E.A."/>
            <person name="Lipzen A."/>
            <person name="Malagnac F."/>
            <person name="Mello A."/>
            <person name="Molinier V."/>
            <person name="Miyauchi S."/>
            <person name="Poulain J."/>
            <person name="Riccioni C."/>
            <person name="Rubini A."/>
            <person name="Sitrit Y."/>
            <person name="Splivallo R."/>
            <person name="Traeger S."/>
            <person name="Wang M."/>
            <person name="Zifcakova L."/>
            <person name="Wipf D."/>
            <person name="Zambonelli A."/>
            <person name="Paolocci F."/>
            <person name="Nowrousian M."/>
            <person name="Ottonello S."/>
            <person name="Baldrian P."/>
            <person name="Spatafora J.W."/>
            <person name="Henrissat B."/>
            <person name="Nagy L.G."/>
            <person name="Aury J.M."/>
            <person name="Wincker P."/>
            <person name="Grigoriev I.V."/>
            <person name="Bonfante P."/>
            <person name="Martin F.M."/>
        </authorList>
    </citation>
    <scope>NUCLEOTIDE SEQUENCE [LARGE SCALE GENOMIC DNA]</scope>
    <source>
        <strain evidence="2 3">RN42</strain>
    </source>
</reference>
<evidence type="ECO:0000256" key="1">
    <source>
        <dbReference type="SAM" id="MobiDB-lite"/>
    </source>
</evidence>